<gene>
    <name evidence="1" type="ORF">SAMN02745823_00320</name>
</gene>
<dbReference type="EMBL" id="FQXV01000001">
    <property type="protein sequence ID" value="SHH56878.1"/>
    <property type="molecule type" value="Genomic_DNA"/>
</dbReference>
<keyword evidence="2" id="KW-1185">Reference proteome</keyword>
<dbReference type="Proteomes" id="UP000183995">
    <property type="component" value="Unassembled WGS sequence"/>
</dbReference>
<accession>A0A1M5U1N1</accession>
<dbReference type="AlphaFoldDB" id="A0A1M5U1N1"/>
<protein>
    <submittedName>
        <fullName evidence="1">Uncharacterized protein</fullName>
    </submittedName>
</protein>
<name>A0A1M5U1N1_9FIRM</name>
<evidence type="ECO:0000313" key="1">
    <source>
        <dbReference type="EMBL" id="SHH56878.1"/>
    </source>
</evidence>
<reference evidence="1 2" key="1">
    <citation type="submission" date="2016-11" db="EMBL/GenBank/DDBJ databases">
        <authorList>
            <person name="Jaros S."/>
            <person name="Januszkiewicz K."/>
            <person name="Wedrychowicz H."/>
        </authorList>
    </citation>
    <scope>NUCLEOTIDE SEQUENCE [LARGE SCALE GENOMIC DNA]</scope>
    <source>
        <strain evidence="1 2">DSM 10068</strain>
    </source>
</reference>
<dbReference type="STRING" id="1123282.SAMN02745823_00320"/>
<dbReference type="RefSeq" id="WP_073075885.1">
    <property type="nucleotide sequence ID" value="NZ_FQXV01000001.1"/>
</dbReference>
<proteinExistence type="predicted"/>
<sequence length="69" mass="8046">MTREQAEKELIAMLEEAGQGPYYDADEVFAHLLESLTDKFALTEEERRSYEQRMLHETEVIQALGLLEE</sequence>
<evidence type="ECO:0000313" key="2">
    <source>
        <dbReference type="Proteomes" id="UP000183995"/>
    </source>
</evidence>
<organism evidence="1 2">
    <name type="scientific">Sporobacter termitidis DSM 10068</name>
    <dbReference type="NCBI Taxonomy" id="1123282"/>
    <lineage>
        <taxon>Bacteria</taxon>
        <taxon>Bacillati</taxon>
        <taxon>Bacillota</taxon>
        <taxon>Clostridia</taxon>
        <taxon>Eubacteriales</taxon>
        <taxon>Oscillospiraceae</taxon>
        <taxon>Sporobacter</taxon>
    </lineage>
</organism>